<dbReference type="InterPro" id="IPR014044">
    <property type="entry name" value="CAP_dom"/>
</dbReference>
<gene>
    <name evidence="3" type="ORF">CYR75_09870</name>
</gene>
<reference evidence="4" key="1">
    <citation type="submission" date="2017-12" db="EMBL/GenBank/DDBJ databases">
        <title>Genomic analysis of Paracoccus sp. CBA4604.</title>
        <authorList>
            <person name="Roh S.W."/>
            <person name="Kim J.Y."/>
            <person name="Kim J.S."/>
        </authorList>
    </citation>
    <scope>NUCLEOTIDE SEQUENCE [LARGE SCALE GENOMIC DNA]</scope>
    <source>
        <strain evidence="4">CBA4604</strain>
    </source>
</reference>
<evidence type="ECO:0000313" key="4">
    <source>
        <dbReference type="Proteomes" id="UP000234882"/>
    </source>
</evidence>
<dbReference type="PROSITE" id="PS51257">
    <property type="entry name" value="PROKAR_LIPOPROTEIN"/>
    <property type="match status" value="1"/>
</dbReference>
<dbReference type="GO" id="GO:0008233">
    <property type="term" value="F:peptidase activity"/>
    <property type="evidence" value="ECO:0007669"/>
    <property type="project" value="UniProtKB-KW"/>
</dbReference>
<dbReference type="SUPFAM" id="SSF55797">
    <property type="entry name" value="PR-1-like"/>
    <property type="match status" value="1"/>
</dbReference>
<dbReference type="Proteomes" id="UP000234882">
    <property type="component" value="Chromosome"/>
</dbReference>
<dbReference type="AlphaFoldDB" id="A0A2K9MJ40"/>
<name>A0A2K9MJ40_9RHOB</name>
<proteinExistence type="predicted"/>
<keyword evidence="4" id="KW-1185">Reference proteome</keyword>
<dbReference type="KEGG" id="paru:CYR75_09870"/>
<dbReference type="PANTHER" id="PTHR31157:SF1">
    <property type="entry name" value="SCP DOMAIN-CONTAINING PROTEIN"/>
    <property type="match status" value="1"/>
</dbReference>
<dbReference type="InterPro" id="IPR035940">
    <property type="entry name" value="CAP_sf"/>
</dbReference>
<dbReference type="EMBL" id="CP025583">
    <property type="protein sequence ID" value="AUM74545.1"/>
    <property type="molecule type" value="Genomic_DNA"/>
</dbReference>
<evidence type="ECO:0000259" key="2">
    <source>
        <dbReference type="Pfam" id="PF00188"/>
    </source>
</evidence>
<dbReference type="Pfam" id="PF00188">
    <property type="entry name" value="CAP"/>
    <property type="match status" value="1"/>
</dbReference>
<dbReference type="RefSeq" id="WP_101499891.1">
    <property type="nucleotide sequence ID" value="NZ_CP025583.1"/>
</dbReference>
<dbReference type="CDD" id="cd05379">
    <property type="entry name" value="CAP_bacterial"/>
    <property type="match status" value="1"/>
</dbReference>
<dbReference type="GO" id="GO:0006508">
    <property type="term" value="P:proteolysis"/>
    <property type="evidence" value="ECO:0007669"/>
    <property type="project" value="UniProtKB-KW"/>
</dbReference>
<organism evidence="3 4">
    <name type="scientific">Paracoccus jeotgali</name>
    <dbReference type="NCBI Taxonomy" id="2065379"/>
    <lineage>
        <taxon>Bacteria</taxon>
        <taxon>Pseudomonadati</taxon>
        <taxon>Pseudomonadota</taxon>
        <taxon>Alphaproteobacteria</taxon>
        <taxon>Rhodobacterales</taxon>
        <taxon>Paracoccaceae</taxon>
        <taxon>Paracoccus</taxon>
    </lineage>
</organism>
<sequence>MKQLLFLAAIGLSLAACAPRTPGAQMGPDGQPIPVAYTITGPEAAAIPGRVLSQVNMLRAGSGAPPLTLDPALNAASAAHSRDMAAQNRAWHFGSDGSSPLDRAQRAGYPGQLVGENISESYENDIATLQAWMQARDTRDVIMDPVATTLGIAWYQEPSRKIWWTLLTGK</sequence>
<accession>A0A2K9MJ40</accession>
<keyword evidence="3" id="KW-0378">Hydrolase</keyword>
<feature type="signal peptide" evidence="1">
    <location>
        <begin position="1"/>
        <end position="18"/>
    </location>
</feature>
<keyword evidence="3" id="KW-0645">Protease</keyword>
<protein>
    <submittedName>
        <fullName evidence="3">Serine protease</fullName>
    </submittedName>
</protein>
<evidence type="ECO:0000256" key="1">
    <source>
        <dbReference type="SAM" id="SignalP"/>
    </source>
</evidence>
<dbReference type="OrthoDB" id="7846629at2"/>
<evidence type="ECO:0000313" key="3">
    <source>
        <dbReference type="EMBL" id="AUM74545.1"/>
    </source>
</evidence>
<feature type="chain" id="PRO_5014681868" evidence="1">
    <location>
        <begin position="19"/>
        <end position="170"/>
    </location>
</feature>
<feature type="domain" description="SCP" evidence="2">
    <location>
        <begin position="52"/>
        <end position="165"/>
    </location>
</feature>
<dbReference type="PANTHER" id="PTHR31157">
    <property type="entry name" value="SCP DOMAIN-CONTAINING PROTEIN"/>
    <property type="match status" value="1"/>
</dbReference>
<dbReference type="Gene3D" id="3.40.33.10">
    <property type="entry name" value="CAP"/>
    <property type="match status" value="1"/>
</dbReference>
<keyword evidence="1" id="KW-0732">Signal</keyword>